<dbReference type="CDD" id="cd05483">
    <property type="entry name" value="retropepsin_like_bacteria"/>
    <property type="match status" value="1"/>
</dbReference>
<dbReference type="STRING" id="198616.SAMN05216193_11754"/>
<dbReference type="GO" id="GO:0006508">
    <property type="term" value="P:proteolysis"/>
    <property type="evidence" value="ECO:0007669"/>
    <property type="project" value="UniProtKB-KW"/>
</dbReference>
<dbReference type="OrthoDB" id="185963at2"/>
<dbReference type="Proteomes" id="UP000242957">
    <property type="component" value="Unassembled WGS sequence"/>
</dbReference>
<keyword evidence="2" id="KW-0645">Protease</keyword>
<dbReference type="InterPro" id="IPR011969">
    <property type="entry name" value="Clan_AA_Asp_peptidase_C"/>
</dbReference>
<protein>
    <submittedName>
        <fullName evidence="2">Aspartyl protease family protein</fullName>
    </submittedName>
</protein>
<evidence type="ECO:0000256" key="1">
    <source>
        <dbReference type="SAM" id="Phobius"/>
    </source>
</evidence>
<dbReference type="EMBL" id="FNIJ01000017">
    <property type="protein sequence ID" value="SDO86975.1"/>
    <property type="molecule type" value="Genomic_DNA"/>
</dbReference>
<feature type="transmembrane region" description="Helical" evidence="1">
    <location>
        <begin position="12"/>
        <end position="31"/>
    </location>
</feature>
<proteinExistence type="predicted"/>
<dbReference type="InterPro" id="IPR021109">
    <property type="entry name" value="Peptidase_aspartic_dom_sf"/>
</dbReference>
<dbReference type="AlphaFoldDB" id="A0A1H0N390"/>
<evidence type="ECO:0000313" key="3">
    <source>
        <dbReference type="Proteomes" id="UP000242957"/>
    </source>
</evidence>
<dbReference type="GO" id="GO:0008233">
    <property type="term" value="F:peptidase activity"/>
    <property type="evidence" value="ECO:0007669"/>
    <property type="project" value="UniProtKB-KW"/>
</dbReference>
<dbReference type="RefSeq" id="WP_084313983.1">
    <property type="nucleotide sequence ID" value="NZ_FNIJ01000017.1"/>
</dbReference>
<keyword evidence="1" id="KW-0812">Transmembrane</keyword>
<evidence type="ECO:0000313" key="2">
    <source>
        <dbReference type="EMBL" id="SDO86975.1"/>
    </source>
</evidence>
<reference evidence="3" key="1">
    <citation type="submission" date="2016-10" db="EMBL/GenBank/DDBJ databases">
        <authorList>
            <person name="Varghese N."/>
            <person name="Submissions S."/>
        </authorList>
    </citation>
    <scope>NUCLEOTIDE SEQUENCE [LARGE SCALE GENOMIC DNA]</scope>
    <source>
        <strain evidence="3">JCM 21621</strain>
    </source>
</reference>
<dbReference type="Pfam" id="PF13975">
    <property type="entry name" value="gag-asp_proteas"/>
    <property type="match status" value="1"/>
</dbReference>
<keyword evidence="1" id="KW-1133">Transmembrane helix</keyword>
<dbReference type="SUPFAM" id="SSF50630">
    <property type="entry name" value="Acid proteases"/>
    <property type="match status" value="1"/>
</dbReference>
<name>A0A1H0N390_9PSED</name>
<dbReference type="NCBIfam" id="TIGR02281">
    <property type="entry name" value="clan_AA_DTGA"/>
    <property type="match status" value="1"/>
</dbReference>
<keyword evidence="1" id="KW-0472">Membrane</keyword>
<keyword evidence="3" id="KW-1185">Reference proteome</keyword>
<dbReference type="InterPro" id="IPR034122">
    <property type="entry name" value="Retropepsin-like_bacterial"/>
</dbReference>
<dbReference type="Gene3D" id="2.40.70.10">
    <property type="entry name" value="Acid Proteases"/>
    <property type="match status" value="1"/>
</dbReference>
<keyword evidence="2" id="KW-0378">Hydrolase</keyword>
<accession>A0A1H0N390</accession>
<organism evidence="2 3">
    <name type="scientific">Pseudomonas jinjuensis</name>
    <dbReference type="NCBI Taxonomy" id="198616"/>
    <lineage>
        <taxon>Bacteria</taxon>
        <taxon>Pseudomonadati</taxon>
        <taxon>Pseudomonadota</taxon>
        <taxon>Gammaproteobacteria</taxon>
        <taxon>Pseudomonadales</taxon>
        <taxon>Pseudomonadaceae</taxon>
        <taxon>Pseudomonas</taxon>
    </lineage>
</organism>
<sequence length="174" mass="18962">MSTQPPGKRLGRIMLILAWGAGIVLATRYFGQWEARQQNPNMQPQSVHGEGYVEVRLLGNRQGHYVLAGQIDGQPVTFLLDTGATQVAVPEDLAARLDLPKGAPVTLNTANGRAQGWRTRLQRLDLGDIRLNDVPALVAPGMEGDEVLLGMSALKQLEFSQRDGTLVLRQNTSP</sequence>
<gene>
    <name evidence="2" type="ORF">SAMN05216193_11754</name>
</gene>